<dbReference type="PANTHER" id="PTHR14218:SF15">
    <property type="entry name" value="TRIPEPTIDYL-PEPTIDASE 1"/>
    <property type="match status" value="1"/>
</dbReference>
<dbReference type="GO" id="GO:0006508">
    <property type="term" value="P:proteolysis"/>
    <property type="evidence" value="ECO:0007669"/>
    <property type="project" value="InterPro"/>
</dbReference>
<dbReference type="GO" id="GO:0008240">
    <property type="term" value="F:tripeptidyl-peptidase activity"/>
    <property type="evidence" value="ECO:0007669"/>
    <property type="project" value="TreeGrafter"/>
</dbReference>
<name>A0A0C9UTJ3_SPHS4</name>
<reference evidence="1 2" key="1">
    <citation type="submission" date="2014-06" db="EMBL/GenBank/DDBJ databases">
        <title>Evolutionary Origins and Diversification of the Mycorrhizal Mutualists.</title>
        <authorList>
            <consortium name="DOE Joint Genome Institute"/>
            <consortium name="Mycorrhizal Genomics Consortium"/>
            <person name="Kohler A."/>
            <person name="Kuo A."/>
            <person name="Nagy L.G."/>
            <person name="Floudas D."/>
            <person name="Copeland A."/>
            <person name="Barry K.W."/>
            <person name="Cichocki N."/>
            <person name="Veneault-Fourrey C."/>
            <person name="LaButti K."/>
            <person name="Lindquist E.A."/>
            <person name="Lipzen A."/>
            <person name="Lundell T."/>
            <person name="Morin E."/>
            <person name="Murat C."/>
            <person name="Riley R."/>
            <person name="Ohm R."/>
            <person name="Sun H."/>
            <person name="Tunlid A."/>
            <person name="Henrissat B."/>
            <person name="Grigoriev I.V."/>
            <person name="Hibbett D.S."/>
            <person name="Martin F."/>
        </authorList>
    </citation>
    <scope>NUCLEOTIDE SEQUENCE [LARGE SCALE GENOMIC DNA]</scope>
    <source>
        <strain evidence="1 2">SS14</strain>
    </source>
</reference>
<feature type="non-terminal residue" evidence="1">
    <location>
        <position position="1"/>
    </location>
</feature>
<dbReference type="InterPro" id="IPR050819">
    <property type="entry name" value="Tripeptidyl-peptidase_I"/>
</dbReference>
<organism evidence="1 2">
    <name type="scientific">Sphaerobolus stellatus (strain SS14)</name>
    <dbReference type="NCBI Taxonomy" id="990650"/>
    <lineage>
        <taxon>Eukaryota</taxon>
        <taxon>Fungi</taxon>
        <taxon>Dikarya</taxon>
        <taxon>Basidiomycota</taxon>
        <taxon>Agaricomycotina</taxon>
        <taxon>Agaricomycetes</taxon>
        <taxon>Phallomycetidae</taxon>
        <taxon>Geastrales</taxon>
        <taxon>Sphaerobolaceae</taxon>
        <taxon>Sphaerobolus</taxon>
    </lineage>
</organism>
<accession>A0A0C9UTJ3</accession>
<gene>
    <name evidence="1" type="ORF">M422DRAFT_176967</name>
</gene>
<dbReference type="AlphaFoldDB" id="A0A0C9UTJ3"/>
<protein>
    <submittedName>
        <fullName evidence="1">Uncharacterized protein</fullName>
    </submittedName>
</protein>
<dbReference type="Proteomes" id="UP000054279">
    <property type="component" value="Unassembled WGS sequence"/>
</dbReference>
<dbReference type="PANTHER" id="PTHR14218">
    <property type="entry name" value="PROTEASE S8 TRIPEPTIDYL PEPTIDASE I CLN2"/>
    <property type="match status" value="1"/>
</dbReference>
<dbReference type="SUPFAM" id="SSF52743">
    <property type="entry name" value="Subtilisin-like"/>
    <property type="match status" value="1"/>
</dbReference>
<keyword evidence="2" id="KW-1185">Reference proteome</keyword>
<dbReference type="Gene3D" id="3.40.50.200">
    <property type="entry name" value="Peptidase S8/S53 domain"/>
    <property type="match status" value="1"/>
</dbReference>
<sequence>SFVVVDNGETNADFGTSASRPVVAAVISLLNDFRLSKGKPPLGFINPWLYSKGFKGLTTLLFARVKGVMEEGLIRQSVGTQLQVYLVSF</sequence>
<dbReference type="GO" id="GO:0004252">
    <property type="term" value="F:serine-type endopeptidase activity"/>
    <property type="evidence" value="ECO:0007669"/>
    <property type="project" value="InterPro"/>
</dbReference>
<proteinExistence type="predicted"/>
<dbReference type="EMBL" id="KN837162">
    <property type="protein sequence ID" value="KIJ38199.1"/>
    <property type="molecule type" value="Genomic_DNA"/>
</dbReference>
<dbReference type="HOGENOM" id="CLU_2460915_0_0_1"/>
<evidence type="ECO:0000313" key="2">
    <source>
        <dbReference type="Proteomes" id="UP000054279"/>
    </source>
</evidence>
<dbReference type="InterPro" id="IPR036852">
    <property type="entry name" value="Peptidase_S8/S53_dom_sf"/>
</dbReference>
<evidence type="ECO:0000313" key="1">
    <source>
        <dbReference type="EMBL" id="KIJ38199.1"/>
    </source>
</evidence>
<dbReference type="OrthoDB" id="409122at2759"/>